<sequence length="101" mass="11436">MNELLGWYGYDKLDTRGLNLKHLNQHFPTSSSSSSPLRHDEDFSEDDMGLSRSPQPDSGPHTADLQWNRVSNLESSDPDAEILPLGYRGLERSFEVEESQT</sequence>
<keyword evidence="3" id="KW-1185">Reference proteome</keyword>
<dbReference type="Proteomes" id="UP000499080">
    <property type="component" value="Unassembled WGS sequence"/>
</dbReference>
<protein>
    <submittedName>
        <fullName evidence="2">Uncharacterized protein</fullName>
    </submittedName>
</protein>
<evidence type="ECO:0000313" key="3">
    <source>
        <dbReference type="Proteomes" id="UP000499080"/>
    </source>
</evidence>
<name>A0A4Y2JQK1_ARAVE</name>
<gene>
    <name evidence="2" type="ORF">AVEN_16585_1</name>
</gene>
<proteinExistence type="predicted"/>
<evidence type="ECO:0000313" key="2">
    <source>
        <dbReference type="EMBL" id="GBM92075.1"/>
    </source>
</evidence>
<dbReference type="EMBL" id="BGPR01003760">
    <property type="protein sequence ID" value="GBM92075.1"/>
    <property type="molecule type" value="Genomic_DNA"/>
</dbReference>
<dbReference type="OrthoDB" id="8197230at2759"/>
<organism evidence="2 3">
    <name type="scientific">Araneus ventricosus</name>
    <name type="common">Orbweaver spider</name>
    <name type="synonym">Epeira ventricosa</name>
    <dbReference type="NCBI Taxonomy" id="182803"/>
    <lineage>
        <taxon>Eukaryota</taxon>
        <taxon>Metazoa</taxon>
        <taxon>Ecdysozoa</taxon>
        <taxon>Arthropoda</taxon>
        <taxon>Chelicerata</taxon>
        <taxon>Arachnida</taxon>
        <taxon>Araneae</taxon>
        <taxon>Araneomorphae</taxon>
        <taxon>Entelegynae</taxon>
        <taxon>Araneoidea</taxon>
        <taxon>Araneidae</taxon>
        <taxon>Araneus</taxon>
    </lineage>
</organism>
<accession>A0A4Y2JQK1</accession>
<comment type="caution">
    <text evidence="2">The sequence shown here is derived from an EMBL/GenBank/DDBJ whole genome shotgun (WGS) entry which is preliminary data.</text>
</comment>
<dbReference type="AlphaFoldDB" id="A0A4Y2JQK1"/>
<feature type="region of interest" description="Disordered" evidence="1">
    <location>
        <begin position="24"/>
        <end position="64"/>
    </location>
</feature>
<reference evidence="2 3" key="1">
    <citation type="journal article" date="2019" name="Sci. Rep.">
        <title>Orb-weaving spider Araneus ventricosus genome elucidates the spidroin gene catalogue.</title>
        <authorList>
            <person name="Kono N."/>
            <person name="Nakamura H."/>
            <person name="Ohtoshi R."/>
            <person name="Moran D.A.P."/>
            <person name="Shinohara A."/>
            <person name="Yoshida Y."/>
            <person name="Fujiwara M."/>
            <person name="Mori M."/>
            <person name="Tomita M."/>
            <person name="Arakawa K."/>
        </authorList>
    </citation>
    <scope>NUCLEOTIDE SEQUENCE [LARGE SCALE GENOMIC DNA]</scope>
</reference>
<evidence type="ECO:0000256" key="1">
    <source>
        <dbReference type="SAM" id="MobiDB-lite"/>
    </source>
</evidence>